<dbReference type="SUPFAM" id="SSF53383">
    <property type="entry name" value="PLP-dependent transferases"/>
    <property type="match status" value="1"/>
</dbReference>
<dbReference type="STRING" id="913774.A0A0C3HBP1"/>
<dbReference type="Pfam" id="PF00266">
    <property type="entry name" value="Aminotran_5"/>
    <property type="match status" value="1"/>
</dbReference>
<dbReference type="GO" id="GO:0043545">
    <property type="term" value="P:molybdopterin cofactor metabolic process"/>
    <property type="evidence" value="ECO:0007669"/>
    <property type="project" value="TreeGrafter"/>
</dbReference>
<reference evidence="2 3" key="1">
    <citation type="submission" date="2014-04" db="EMBL/GenBank/DDBJ databases">
        <authorList>
            <consortium name="DOE Joint Genome Institute"/>
            <person name="Kuo A."/>
            <person name="Martino E."/>
            <person name="Perotto S."/>
            <person name="Kohler A."/>
            <person name="Nagy L.G."/>
            <person name="Floudas D."/>
            <person name="Copeland A."/>
            <person name="Barry K.W."/>
            <person name="Cichocki N."/>
            <person name="Veneault-Fourrey C."/>
            <person name="LaButti K."/>
            <person name="Lindquist E.A."/>
            <person name="Lipzen A."/>
            <person name="Lundell T."/>
            <person name="Morin E."/>
            <person name="Murat C."/>
            <person name="Sun H."/>
            <person name="Tunlid A."/>
            <person name="Henrissat B."/>
            <person name="Grigoriev I.V."/>
            <person name="Hibbett D.S."/>
            <person name="Martin F."/>
            <person name="Nordberg H.P."/>
            <person name="Cantor M.N."/>
            <person name="Hua S.X."/>
        </authorList>
    </citation>
    <scope>NUCLEOTIDE SEQUENCE [LARGE SCALE GENOMIC DNA]</scope>
    <source>
        <strain evidence="2 3">Zn</strain>
    </source>
</reference>
<dbReference type="InterPro" id="IPR000192">
    <property type="entry name" value="Aminotrans_V_dom"/>
</dbReference>
<dbReference type="AlphaFoldDB" id="A0A0C3HBP1"/>
<reference evidence="3" key="2">
    <citation type="submission" date="2015-01" db="EMBL/GenBank/DDBJ databases">
        <title>Evolutionary Origins and Diversification of the Mycorrhizal Mutualists.</title>
        <authorList>
            <consortium name="DOE Joint Genome Institute"/>
            <consortium name="Mycorrhizal Genomics Consortium"/>
            <person name="Kohler A."/>
            <person name="Kuo A."/>
            <person name="Nagy L.G."/>
            <person name="Floudas D."/>
            <person name="Copeland A."/>
            <person name="Barry K.W."/>
            <person name="Cichocki N."/>
            <person name="Veneault-Fourrey C."/>
            <person name="LaButti K."/>
            <person name="Lindquist E.A."/>
            <person name="Lipzen A."/>
            <person name="Lundell T."/>
            <person name="Morin E."/>
            <person name="Murat C."/>
            <person name="Riley R."/>
            <person name="Ohm R."/>
            <person name="Sun H."/>
            <person name="Tunlid A."/>
            <person name="Henrissat B."/>
            <person name="Grigoriev I.V."/>
            <person name="Hibbett D.S."/>
            <person name="Martin F."/>
        </authorList>
    </citation>
    <scope>NUCLEOTIDE SEQUENCE [LARGE SCALE GENOMIC DNA]</scope>
    <source>
        <strain evidence="3">Zn</strain>
    </source>
</reference>
<evidence type="ECO:0000313" key="3">
    <source>
        <dbReference type="Proteomes" id="UP000054321"/>
    </source>
</evidence>
<dbReference type="HOGENOM" id="CLU_010913_2_0_1"/>
<dbReference type="Proteomes" id="UP000054321">
    <property type="component" value="Unassembled WGS sequence"/>
</dbReference>
<name>A0A0C3HBP1_OIDMZ</name>
<dbReference type="InterPro" id="IPR015424">
    <property type="entry name" value="PyrdxlP-dep_Trfase"/>
</dbReference>
<dbReference type="InterPro" id="IPR015421">
    <property type="entry name" value="PyrdxlP-dep_Trfase_major"/>
</dbReference>
<evidence type="ECO:0000259" key="1">
    <source>
        <dbReference type="Pfam" id="PF00266"/>
    </source>
</evidence>
<protein>
    <recommendedName>
        <fullName evidence="1">Aminotransferase class V domain-containing protein</fullName>
    </recommendedName>
</protein>
<proteinExistence type="predicted"/>
<dbReference type="Gene3D" id="3.40.640.10">
    <property type="entry name" value="Type I PLP-dependent aspartate aminotransferase-like (Major domain)"/>
    <property type="match status" value="1"/>
</dbReference>
<accession>A0A0C3HBP1</accession>
<dbReference type="EMBL" id="KN832878">
    <property type="protein sequence ID" value="KIM99771.1"/>
    <property type="molecule type" value="Genomic_DNA"/>
</dbReference>
<dbReference type="Gene3D" id="3.90.1150.10">
    <property type="entry name" value="Aspartate Aminotransferase, domain 1"/>
    <property type="match status" value="1"/>
</dbReference>
<dbReference type="InParanoid" id="A0A0C3HBP1"/>
<gene>
    <name evidence="2" type="ORF">OIDMADRAFT_55675</name>
</gene>
<dbReference type="InterPro" id="IPR015422">
    <property type="entry name" value="PyrdxlP-dep_Trfase_small"/>
</dbReference>
<sequence length="510" mass="55752">MAYNQSVEAFRDEEYPMMKGKVYLDHAGTTIYTRSLVEHFSAKMISNLYGNPHSASDPARLSGDMIDSVRAKALRFFGADPEDFDLVFTANGTAAIKLVGESFRDVALASSAAKTFWYGYHKDAHTSLVGVREYTNGSSHCFTSDVEVDDWLQGRPLFSTSVKTGGMPGLFAFPGQSNMTGRRLPMSWIRQLRQSSLGHHQDSYSLLDAAALATTAELDFSDPESAPDFTAVSFYKIFGFPDLGGLIVRKKSGHILSWRKYFGGGTVNMLTVLDEATAKRKETTIHEGLEDGTLPFHSIVALGCAIEDHKRLYGSMKTVSQHTSFLIQRLYAGLSRLSYPNGRPLCTIYHDSPSGENYYADPKTQGATIAFNVVQADGSYIGHSIIEQLANDKGIYLRTGGLCNPGGIASVLKIEPWQFKRAWAAGCGCGRSGPSQIINGKPTGVVRASLGAMTTLNDVESLLYFFLETFVQPLASYSLQTLAGTVKEKVFTPLETPESNSPSDTLDENF</sequence>
<dbReference type="OrthoDB" id="10264306at2759"/>
<dbReference type="PANTHER" id="PTHR14237:SF80">
    <property type="entry name" value="MOLYBDENUM COFACTOR SULFURASE"/>
    <property type="match status" value="1"/>
</dbReference>
<dbReference type="PANTHER" id="PTHR14237">
    <property type="entry name" value="MOLYBDOPTERIN COFACTOR SULFURASE MOSC"/>
    <property type="match status" value="1"/>
</dbReference>
<feature type="domain" description="Aminotransferase class V" evidence="1">
    <location>
        <begin position="22"/>
        <end position="462"/>
    </location>
</feature>
<keyword evidence="3" id="KW-1185">Reference proteome</keyword>
<dbReference type="GO" id="GO:0008265">
    <property type="term" value="F:molybdenum cofactor sulfurtransferase activity"/>
    <property type="evidence" value="ECO:0007669"/>
    <property type="project" value="TreeGrafter"/>
</dbReference>
<organism evidence="2 3">
    <name type="scientific">Oidiodendron maius (strain Zn)</name>
    <dbReference type="NCBI Taxonomy" id="913774"/>
    <lineage>
        <taxon>Eukaryota</taxon>
        <taxon>Fungi</taxon>
        <taxon>Dikarya</taxon>
        <taxon>Ascomycota</taxon>
        <taxon>Pezizomycotina</taxon>
        <taxon>Leotiomycetes</taxon>
        <taxon>Leotiomycetes incertae sedis</taxon>
        <taxon>Myxotrichaceae</taxon>
        <taxon>Oidiodendron</taxon>
    </lineage>
</organism>
<evidence type="ECO:0000313" key="2">
    <source>
        <dbReference type="EMBL" id="KIM99771.1"/>
    </source>
</evidence>